<dbReference type="RefSeq" id="WP_225271255.1">
    <property type="nucleotide sequence ID" value="NZ_CP084058.1"/>
</dbReference>
<name>A0A1M4DZC3_9ACTN</name>
<dbReference type="AlphaFoldDB" id="A0A1M4DZC3"/>
<proteinExistence type="predicted"/>
<accession>A0A1M4DZC3</accession>
<gene>
    <name evidence="1" type="ORF">BN4615_P1439</name>
</gene>
<organism evidence="1">
    <name type="scientific">Nonomuraea gerenzanensis</name>
    <dbReference type="NCBI Taxonomy" id="93944"/>
    <lineage>
        <taxon>Bacteria</taxon>
        <taxon>Bacillati</taxon>
        <taxon>Actinomycetota</taxon>
        <taxon>Actinomycetes</taxon>
        <taxon>Streptosporangiales</taxon>
        <taxon>Streptosporangiaceae</taxon>
        <taxon>Nonomuraea</taxon>
    </lineage>
</organism>
<protein>
    <submittedName>
        <fullName evidence="1">Uncharacterized protein</fullName>
    </submittedName>
</protein>
<evidence type="ECO:0000313" key="1">
    <source>
        <dbReference type="EMBL" id="SBO91925.1"/>
    </source>
</evidence>
<sequence>MAEAVPGCWRARLLEAESITPELIRDHPVVRQVMSDLLSMQDPASAELRGLADRVGC</sequence>
<reference evidence="1" key="1">
    <citation type="submission" date="2016-04" db="EMBL/GenBank/DDBJ databases">
        <authorList>
            <person name="Evans L.H."/>
            <person name="Alamgir A."/>
            <person name="Owens N."/>
            <person name="Weber N.D."/>
            <person name="Virtaneva K."/>
            <person name="Barbian K."/>
            <person name="Babar A."/>
            <person name="Rosenke K."/>
        </authorList>
    </citation>
    <scope>NUCLEOTIDE SEQUENCE</scope>
    <source>
        <strain evidence="1">Nono1</strain>
    </source>
</reference>
<dbReference type="EMBL" id="LT559118">
    <property type="protein sequence ID" value="SBO91925.1"/>
    <property type="molecule type" value="Genomic_DNA"/>
</dbReference>